<dbReference type="InterPro" id="IPR013087">
    <property type="entry name" value="Znf_C2H2_type"/>
</dbReference>
<feature type="compositionally biased region" description="Basic residues" evidence="4">
    <location>
        <begin position="1"/>
        <end position="10"/>
    </location>
</feature>
<evidence type="ECO:0000256" key="2">
    <source>
        <dbReference type="ARBA" id="ARBA00037930"/>
    </source>
</evidence>
<evidence type="ECO:0000256" key="4">
    <source>
        <dbReference type="SAM" id="MobiDB-lite"/>
    </source>
</evidence>
<evidence type="ECO:0000256" key="1">
    <source>
        <dbReference type="ARBA" id="ARBA00022853"/>
    </source>
</evidence>
<feature type="compositionally biased region" description="Low complexity" evidence="4">
    <location>
        <begin position="12"/>
        <end position="25"/>
    </location>
</feature>
<dbReference type="SMART" id="SM00355">
    <property type="entry name" value="ZnF_C2H2"/>
    <property type="match status" value="3"/>
</dbReference>
<dbReference type="GO" id="GO:0008270">
    <property type="term" value="F:zinc ion binding"/>
    <property type="evidence" value="ECO:0007669"/>
    <property type="project" value="UniProtKB-KW"/>
</dbReference>
<evidence type="ECO:0000313" key="6">
    <source>
        <dbReference type="EMBL" id="TRY73293.1"/>
    </source>
</evidence>
<dbReference type="PANTHER" id="PTHR46541:SF1">
    <property type="entry name" value="ZINC FINGER PROTEIN AEBP2"/>
    <property type="match status" value="1"/>
</dbReference>
<comment type="similarity">
    <text evidence="2">Belongs to the AEBP2/jing C2H2-type zinc-finger family.</text>
</comment>
<evidence type="ECO:0000256" key="3">
    <source>
        <dbReference type="PROSITE-ProRule" id="PRU00042"/>
    </source>
</evidence>
<dbReference type="STRING" id="6832.A0A553P6H7"/>
<comment type="caution">
    <text evidence="6">The sequence shown here is derived from an EMBL/GenBank/DDBJ whole genome shotgun (WGS) entry which is preliminary data.</text>
</comment>
<evidence type="ECO:0000313" key="7">
    <source>
        <dbReference type="Proteomes" id="UP000318571"/>
    </source>
</evidence>
<dbReference type="Proteomes" id="UP000318571">
    <property type="component" value="Chromosome 3"/>
</dbReference>
<evidence type="ECO:0000259" key="5">
    <source>
        <dbReference type="PROSITE" id="PS50157"/>
    </source>
</evidence>
<feature type="compositionally biased region" description="Polar residues" evidence="4">
    <location>
        <begin position="520"/>
        <end position="530"/>
    </location>
</feature>
<feature type="region of interest" description="Disordered" evidence="4">
    <location>
        <begin position="495"/>
        <end position="530"/>
    </location>
</feature>
<name>A0A553P6H7_TIGCA</name>
<keyword evidence="3" id="KW-0479">Metal-binding</keyword>
<dbReference type="GO" id="GO:0006357">
    <property type="term" value="P:regulation of transcription by RNA polymerase II"/>
    <property type="evidence" value="ECO:0007669"/>
    <property type="project" value="TreeGrafter"/>
</dbReference>
<dbReference type="Gene3D" id="3.30.160.60">
    <property type="entry name" value="Classic Zinc Finger"/>
    <property type="match status" value="2"/>
</dbReference>
<feature type="compositionally biased region" description="Polar residues" evidence="4">
    <location>
        <begin position="495"/>
        <end position="511"/>
    </location>
</feature>
<feature type="region of interest" description="Disordered" evidence="4">
    <location>
        <begin position="577"/>
        <end position="609"/>
    </location>
</feature>
<dbReference type="InterPro" id="IPR036236">
    <property type="entry name" value="Znf_C2H2_sf"/>
</dbReference>
<organism evidence="6 7">
    <name type="scientific">Tigriopus californicus</name>
    <name type="common">Marine copepod</name>
    <dbReference type="NCBI Taxonomy" id="6832"/>
    <lineage>
        <taxon>Eukaryota</taxon>
        <taxon>Metazoa</taxon>
        <taxon>Ecdysozoa</taxon>
        <taxon>Arthropoda</taxon>
        <taxon>Crustacea</taxon>
        <taxon>Multicrustacea</taxon>
        <taxon>Hexanauplia</taxon>
        <taxon>Copepoda</taxon>
        <taxon>Harpacticoida</taxon>
        <taxon>Harpacticidae</taxon>
        <taxon>Tigriopus</taxon>
    </lineage>
</organism>
<dbReference type="PROSITE" id="PS00028">
    <property type="entry name" value="ZINC_FINGER_C2H2_1"/>
    <property type="match status" value="2"/>
</dbReference>
<dbReference type="AlphaFoldDB" id="A0A553P6H7"/>
<keyword evidence="3" id="KW-0862">Zinc</keyword>
<dbReference type="SUPFAM" id="SSF57667">
    <property type="entry name" value="beta-beta-alpha zinc fingers"/>
    <property type="match status" value="1"/>
</dbReference>
<keyword evidence="1" id="KW-0156">Chromatin regulator</keyword>
<reference evidence="6 7" key="1">
    <citation type="journal article" date="2018" name="Nat. Ecol. Evol.">
        <title>Genomic signatures of mitonuclear coevolution across populations of Tigriopus californicus.</title>
        <authorList>
            <person name="Barreto F.S."/>
            <person name="Watson E.T."/>
            <person name="Lima T.G."/>
            <person name="Willett C.S."/>
            <person name="Edmands S."/>
            <person name="Li W."/>
            <person name="Burton R.S."/>
        </authorList>
    </citation>
    <scope>NUCLEOTIDE SEQUENCE [LARGE SCALE GENOMIC DNA]</scope>
    <source>
        <strain evidence="6 7">San Diego</strain>
    </source>
</reference>
<dbReference type="PANTHER" id="PTHR46541">
    <property type="entry name" value="ZINC FINGER PROTEIN AEBP2"/>
    <property type="match status" value="1"/>
</dbReference>
<accession>A0A553P6H7</accession>
<dbReference type="GO" id="GO:0035098">
    <property type="term" value="C:ESC/E(Z) complex"/>
    <property type="evidence" value="ECO:0007669"/>
    <property type="project" value="TreeGrafter"/>
</dbReference>
<dbReference type="GO" id="GO:0006325">
    <property type="term" value="P:chromatin organization"/>
    <property type="evidence" value="ECO:0007669"/>
    <property type="project" value="UniProtKB-KW"/>
</dbReference>
<keyword evidence="7" id="KW-1185">Reference proteome</keyword>
<feature type="domain" description="C2H2-type" evidence="5">
    <location>
        <begin position="468"/>
        <end position="497"/>
    </location>
</feature>
<dbReference type="PROSITE" id="PS50157">
    <property type="entry name" value="ZINC_FINGER_C2H2_2"/>
    <property type="match status" value="1"/>
</dbReference>
<proteinExistence type="inferred from homology"/>
<feature type="region of interest" description="Disordered" evidence="4">
    <location>
        <begin position="1"/>
        <end position="25"/>
    </location>
</feature>
<protein>
    <recommendedName>
        <fullName evidence="5">C2H2-type domain-containing protein</fullName>
    </recommendedName>
</protein>
<dbReference type="InterPro" id="IPR052130">
    <property type="entry name" value="AEBP2/jing_C2H2-ZnF"/>
</dbReference>
<gene>
    <name evidence="6" type="ORF">TCAL_00892</name>
</gene>
<dbReference type="EMBL" id="VCGU01000007">
    <property type="protein sequence ID" value="TRY73293.1"/>
    <property type="molecule type" value="Genomic_DNA"/>
</dbReference>
<feature type="compositionally biased region" description="Basic and acidic residues" evidence="4">
    <location>
        <begin position="78"/>
        <end position="94"/>
    </location>
</feature>
<sequence>MVLTRSHRRGASLSSPMSSSFLPPSIKMSSLAGGSSTRCYQRKNSLNVVGPGTTALALPSPTGSSSETSDYQRSTPSPRDEHDSGIGKHPFDLRRGGTLESYDLLVPISGSIEEWSSESQASRDDADLGFSEDLKEPLVPAVASIKTECSSISNFQKRPQAVKRRCTFDEADPLDPRLMLQQVRVALEKIPNLEALDHDVPSGMSQDDCVKLLKRRHSECSSQSSSSSAVIAKKIKLEEDNSSSKGKITSYLSETKHFTALRKEKLDRILNLKTEISSQLPLSTIAPPQSLPTKLDPEHHQNKNDLYLISQLKQLKDAKKADQFSHAVIHSELKDQPIFNSQVSRDDLKSSDKLLSHLSHPLESEGRKTNRNDQTCFEVPSSVIRFPLTRPSLDTTLCKWKACEEALESTGKLIDHLKNVHADSQNIEGEDEFQYKCLWVGCKVHGKGSSSRTWLEKHILSHGGNKPFQCIVDGCKKRFSTQSLLERHVNGHFKSTTANASQSQPGTSSGFHGSARKSMDSTSGSSTPLNSIVKSMRKAGRKLNLPDEWTNLKSLQPYKTVKLSALPQSAKAFVSSQVHLKGESNCAPDDSHLNRRKRRFPQQSSSSLS</sequence>
<feature type="region of interest" description="Disordered" evidence="4">
    <location>
        <begin position="50"/>
        <end position="94"/>
    </location>
</feature>
<keyword evidence="3" id="KW-0863">Zinc-finger</keyword>
<feature type="compositionally biased region" description="Polar residues" evidence="4">
    <location>
        <begin position="61"/>
        <end position="77"/>
    </location>
</feature>